<dbReference type="Proteomes" id="UP001152803">
    <property type="component" value="Unassembled WGS sequence"/>
</dbReference>
<dbReference type="InterPro" id="IPR000182">
    <property type="entry name" value="GNAT_dom"/>
</dbReference>
<keyword evidence="4" id="KW-1185">Reference proteome</keyword>
<gene>
    <name evidence="3" type="ORF">COCON_G00227500</name>
</gene>
<comment type="caution">
    <text evidence="3">The sequence shown here is derived from an EMBL/GenBank/DDBJ whole genome shotgun (WGS) entry which is preliminary data.</text>
</comment>
<dbReference type="AlphaFoldDB" id="A0A9Q1CXJ9"/>
<proteinExistence type="inferred from homology"/>
<dbReference type="Gene3D" id="3.40.630.30">
    <property type="match status" value="1"/>
</dbReference>
<dbReference type="EMBL" id="JAFJMO010000018">
    <property type="protein sequence ID" value="KAJ8250828.1"/>
    <property type="molecule type" value="Genomic_DNA"/>
</dbReference>
<dbReference type="OrthoDB" id="61870at2759"/>
<evidence type="ECO:0000313" key="4">
    <source>
        <dbReference type="Proteomes" id="UP001152803"/>
    </source>
</evidence>
<organism evidence="3 4">
    <name type="scientific">Conger conger</name>
    <name type="common">Conger eel</name>
    <name type="synonym">Muraena conger</name>
    <dbReference type="NCBI Taxonomy" id="82655"/>
    <lineage>
        <taxon>Eukaryota</taxon>
        <taxon>Metazoa</taxon>
        <taxon>Chordata</taxon>
        <taxon>Craniata</taxon>
        <taxon>Vertebrata</taxon>
        <taxon>Euteleostomi</taxon>
        <taxon>Actinopterygii</taxon>
        <taxon>Neopterygii</taxon>
        <taxon>Teleostei</taxon>
        <taxon>Anguilliformes</taxon>
        <taxon>Congridae</taxon>
        <taxon>Conger</taxon>
    </lineage>
</organism>
<dbReference type="SUPFAM" id="SSF55729">
    <property type="entry name" value="Acyl-CoA N-acyltransferases (Nat)"/>
    <property type="match status" value="1"/>
</dbReference>
<dbReference type="PROSITE" id="PS51186">
    <property type="entry name" value="GNAT"/>
    <property type="match status" value="1"/>
</dbReference>
<dbReference type="GO" id="GO:0005739">
    <property type="term" value="C:mitochondrion"/>
    <property type="evidence" value="ECO:0007669"/>
    <property type="project" value="InterPro"/>
</dbReference>
<dbReference type="InterPro" id="IPR010313">
    <property type="entry name" value="Glycine_N-acyltransferase"/>
</dbReference>
<evidence type="ECO:0000313" key="3">
    <source>
        <dbReference type="EMBL" id="KAJ8250828.1"/>
    </source>
</evidence>
<dbReference type="InterPro" id="IPR013653">
    <property type="entry name" value="GCN5-like_dom"/>
</dbReference>
<evidence type="ECO:0000259" key="2">
    <source>
        <dbReference type="PROSITE" id="PS51186"/>
    </source>
</evidence>
<dbReference type="PANTHER" id="PTHR15298:SF17">
    <property type="entry name" value="GLYCINE N-ACYLTRANSFERASE-LIKE PROTEIN"/>
    <property type="match status" value="1"/>
</dbReference>
<keyword evidence="1" id="KW-0012">Acyltransferase</keyword>
<evidence type="ECO:0000256" key="1">
    <source>
        <dbReference type="RuleBase" id="RU368002"/>
    </source>
</evidence>
<accession>A0A9Q1CXJ9</accession>
<dbReference type="Pfam" id="PF08445">
    <property type="entry name" value="FR47"/>
    <property type="match status" value="1"/>
</dbReference>
<dbReference type="PANTHER" id="PTHR15298">
    <property type="entry name" value="L-COA N-ACYLTRANSFERASE-RELATED"/>
    <property type="match status" value="1"/>
</dbReference>
<dbReference type="CDD" id="cd04301">
    <property type="entry name" value="NAT_SF"/>
    <property type="match status" value="1"/>
</dbReference>
<keyword evidence="1" id="KW-0808">Transferase</keyword>
<dbReference type="GO" id="GO:0047961">
    <property type="term" value="F:glycine N-acyltransferase activity"/>
    <property type="evidence" value="ECO:0007669"/>
    <property type="project" value="InterPro"/>
</dbReference>
<dbReference type="InterPro" id="IPR015938">
    <property type="entry name" value="Glycine_N-acyltransferase_N"/>
</dbReference>
<dbReference type="Pfam" id="PF06021">
    <property type="entry name" value="Gly_acyl_tr_N"/>
    <property type="match status" value="1"/>
</dbReference>
<name>A0A9Q1CXJ9_CONCO</name>
<feature type="domain" description="N-acetyltransferase" evidence="2">
    <location>
        <begin position="182"/>
        <end position="323"/>
    </location>
</feature>
<reference evidence="3" key="1">
    <citation type="journal article" date="2023" name="Science">
        <title>Genome structures resolve the early diversification of teleost fishes.</title>
        <authorList>
            <person name="Parey E."/>
            <person name="Louis A."/>
            <person name="Montfort J."/>
            <person name="Bouchez O."/>
            <person name="Roques C."/>
            <person name="Iampietro C."/>
            <person name="Lluch J."/>
            <person name="Castinel A."/>
            <person name="Donnadieu C."/>
            <person name="Desvignes T."/>
            <person name="Floi Bucao C."/>
            <person name="Jouanno E."/>
            <person name="Wen M."/>
            <person name="Mejri S."/>
            <person name="Dirks R."/>
            <person name="Jansen H."/>
            <person name="Henkel C."/>
            <person name="Chen W.J."/>
            <person name="Zahm M."/>
            <person name="Cabau C."/>
            <person name="Klopp C."/>
            <person name="Thompson A.W."/>
            <person name="Robinson-Rechavi M."/>
            <person name="Braasch I."/>
            <person name="Lecointre G."/>
            <person name="Bobe J."/>
            <person name="Postlethwait J.H."/>
            <person name="Berthelot C."/>
            <person name="Roest Crollius H."/>
            <person name="Guiguen Y."/>
        </authorList>
    </citation>
    <scope>NUCLEOTIDE SEQUENCE</scope>
    <source>
        <strain evidence="3">Concon-B</strain>
    </source>
</reference>
<dbReference type="EC" id="2.3.1.-" evidence="1"/>
<protein>
    <recommendedName>
        <fullName evidence="1">Glycine N-acyltransferase-like protein</fullName>
        <ecNumber evidence="1">2.3.1.-</ecNumber>
    </recommendedName>
</protein>
<sequence length="323" mass="37071">MKKAVQFPGCCCMITVPWGCCTPCRSTGGRAMPRSWRDVTAGSSSSDVFSLSCASPQEAEDGKHLTTFWKAYGYLFGMNRDKPHTLEVVVDSWPDFKTIICRPHQKSEHTLLKNEELTFFSTDEKVLKRMLTEDSILDWNKYFKIGGIDMLHTTMLKDISATKDVTMRPCHVTHLLELQDPNHLPHLTVSRDVEARISSLNESHVGLVNKTWKYGDDEKGFQLIKHLISHFPTCCITDEEGRPVSWVLLYDYCAMGMVYTLPEHRGKGYAKILLSTMAARLHAQGYPVYCYTEEENQVSYRLFKKLGFTEDPSYRAAWYEFNY</sequence>
<dbReference type="InterPro" id="IPR016181">
    <property type="entry name" value="Acyl_CoA_acyltransferase"/>
</dbReference>
<comment type="similarity">
    <text evidence="1">Belongs to the glycine N-acyltransferase family.</text>
</comment>